<feature type="compositionally biased region" description="Basic residues" evidence="1">
    <location>
        <begin position="1"/>
        <end position="10"/>
    </location>
</feature>
<name>A0A1V4K902_PATFA</name>
<evidence type="ECO:0000256" key="1">
    <source>
        <dbReference type="SAM" id="MobiDB-lite"/>
    </source>
</evidence>
<reference evidence="2 3" key="1">
    <citation type="submission" date="2016-02" db="EMBL/GenBank/DDBJ databases">
        <title>Band-tailed pigeon sequencing and assembly.</title>
        <authorList>
            <person name="Soares A.E."/>
            <person name="Novak B.J."/>
            <person name="Rice E.S."/>
            <person name="O'Connell B."/>
            <person name="Chang D."/>
            <person name="Weber S."/>
            <person name="Shapiro B."/>
        </authorList>
    </citation>
    <scope>NUCLEOTIDE SEQUENCE [LARGE SCALE GENOMIC DNA]</scope>
    <source>
        <strain evidence="2">BTP2013</strain>
        <tissue evidence="2">Blood</tissue>
    </source>
</reference>
<accession>A0A1V4K902</accession>
<dbReference type="EMBL" id="LSYS01004200">
    <property type="protein sequence ID" value="OPJ80377.1"/>
    <property type="molecule type" value="Genomic_DNA"/>
</dbReference>
<sequence>MPGNRLRMRSTARAGGRLPSPACLARGEARGQPGRRGAAVAGLNRNISLLFHEAVWKESKGLSVPDQKLPDKDTRQTTVNPQPVPLFCLEVGHEDTGQNIPNIGVGFTSSNLRHLQEGSKDIILQCSTRGIKIHGQVSSGAEDGEKNK</sequence>
<organism evidence="2 3">
    <name type="scientific">Patagioenas fasciata monilis</name>
    <dbReference type="NCBI Taxonomy" id="372326"/>
    <lineage>
        <taxon>Eukaryota</taxon>
        <taxon>Metazoa</taxon>
        <taxon>Chordata</taxon>
        <taxon>Craniata</taxon>
        <taxon>Vertebrata</taxon>
        <taxon>Euteleostomi</taxon>
        <taxon>Archelosauria</taxon>
        <taxon>Archosauria</taxon>
        <taxon>Dinosauria</taxon>
        <taxon>Saurischia</taxon>
        <taxon>Theropoda</taxon>
        <taxon>Coelurosauria</taxon>
        <taxon>Aves</taxon>
        <taxon>Neognathae</taxon>
        <taxon>Neoaves</taxon>
        <taxon>Columbimorphae</taxon>
        <taxon>Columbiformes</taxon>
        <taxon>Columbidae</taxon>
        <taxon>Patagioenas</taxon>
    </lineage>
</organism>
<proteinExistence type="predicted"/>
<comment type="caution">
    <text evidence="2">The sequence shown here is derived from an EMBL/GenBank/DDBJ whole genome shotgun (WGS) entry which is preliminary data.</text>
</comment>
<feature type="region of interest" description="Disordered" evidence="1">
    <location>
        <begin position="60"/>
        <end position="81"/>
    </location>
</feature>
<evidence type="ECO:0000313" key="2">
    <source>
        <dbReference type="EMBL" id="OPJ80377.1"/>
    </source>
</evidence>
<dbReference type="AlphaFoldDB" id="A0A1V4K902"/>
<feature type="region of interest" description="Disordered" evidence="1">
    <location>
        <begin position="1"/>
        <end position="36"/>
    </location>
</feature>
<keyword evidence="3" id="KW-1185">Reference proteome</keyword>
<protein>
    <submittedName>
        <fullName evidence="2">Uncharacterized protein</fullName>
    </submittedName>
</protein>
<dbReference type="Proteomes" id="UP000190648">
    <property type="component" value="Unassembled WGS sequence"/>
</dbReference>
<gene>
    <name evidence="2" type="ORF">AV530_010708</name>
</gene>
<evidence type="ECO:0000313" key="3">
    <source>
        <dbReference type="Proteomes" id="UP000190648"/>
    </source>
</evidence>